<evidence type="ECO:0000256" key="1">
    <source>
        <dbReference type="ARBA" id="ARBA00022723"/>
    </source>
</evidence>
<feature type="transmembrane region" description="Helical" evidence="3">
    <location>
        <begin position="218"/>
        <end position="237"/>
    </location>
</feature>
<evidence type="ECO:0000256" key="2">
    <source>
        <dbReference type="ARBA" id="ARBA00022967"/>
    </source>
</evidence>
<feature type="transmembrane region" description="Helical" evidence="3">
    <location>
        <begin position="151"/>
        <end position="169"/>
    </location>
</feature>
<dbReference type="PANTHER" id="PTHR43520:SF8">
    <property type="entry name" value="P-TYPE CU(+) TRANSPORTER"/>
    <property type="match status" value="1"/>
</dbReference>
<dbReference type="InterPro" id="IPR006121">
    <property type="entry name" value="HMA_dom"/>
</dbReference>
<feature type="domain" description="HMA" evidence="4">
    <location>
        <begin position="24"/>
        <end position="90"/>
    </location>
</feature>
<feature type="transmembrane region" description="Helical" evidence="3">
    <location>
        <begin position="120"/>
        <end position="139"/>
    </location>
</feature>
<sequence length="266" mass="28835">VNDETTVQNTGRSPKAAARELELLIQEFPILGMTCAACVRRVESAVTAVTGVSKVEVSLATETARVEYVPGAFDFDVLSRAVVAAGYEVDAIAETEELEETLRRRDKERESETAGLFRRFWLGAALGFPVVVIGHVHWIPALSDLPAEVMRSWWVVSGVLTVPIMVYVGGQFFSGGWSAFLRHDANMDTLVSLGTGAAWLYSTVAVAFPALFPEGTAHPFYEAPAVVITLVILGQALEARAKGRTSQAVRGLMDLRPLVARVMRDG</sequence>
<dbReference type="CDD" id="cd00371">
    <property type="entry name" value="HMA"/>
    <property type="match status" value="1"/>
</dbReference>
<evidence type="ECO:0000256" key="3">
    <source>
        <dbReference type="SAM" id="Phobius"/>
    </source>
</evidence>
<keyword evidence="2" id="KW-1278">Translocase</keyword>
<keyword evidence="3" id="KW-0472">Membrane</keyword>
<dbReference type="EMBL" id="UINC01066677">
    <property type="protein sequence ID" value="SVB97625.1"/>
    <property type="molecule type" value="Genomic_DNA"/>
</dbReference>
<dbReference type="InterPro" id="IPR036163">
    <property type="entry name" value="HMA_dom_sf"/>
</dbReference>
<dbReference type="Pfam" id="PF00403">
    <property type="entry name" value="HMA"/>
    <property type="match status" value="1"/>
</dbReference>
<dbReference type="InterPro" id="IPR017969">
    <property type="entry name" value="Heavy-metal-associated_CS"/>
</dbReference>
<proteinExistence type="predicted"/>
<reference evidence="5" key="1">
    <citation type="submission" date="2018-05" db="EMBL/GenBank/DDBJ databases">
        <authorList>
            <person name="Lanie J.A."/>
            <person name="Ng W.-L."/>
            <person name="Kazmierczak K.M."/>
            <person name="Andrzejewski T.M."/>
            <person name="Davidsen T.M."/>
            <person name="Wayne K.J."/>
            <person name="Tettelin H."/>
            <person name="Glass J.I."/>
            <person name="Rusch D."/>
            <person name="Podicherti R."/>
            <person name="Tsui H.-C.T."/>
            <person name="Winkler M.E."/>
        </authorList>
    </citation>
    <scope>NUCLEOTIDE SEQUENCE</scope>
</reference>
<keyword evidence="1" id="KW-0479">Metal-binding</keyword>
<evidence type="ECO:0000313" key="5">
    <source>
        <dbReference type="EMBL" id="SVB97625.1"/>
    </source>
</evidence>
<dbReference type="SUPFAM" id="SSF55008">
    <property type="entry name" value="HMA, heavy metal-associated domain"/>
    <property type="match status" value="1"/>
</dbReference>
<keyword evidence="3" id="KW-0812">Transmembrane</keyword>
<gene>
    <name evidence="5" type="ORF">METZ01_LOCUS250479</name>
</gene>
<dbReference type="AlphaFoldDB" id="A0A382IE23"/>
<keyword evidence="3" id="KW-1133">Transmembrane helix</keyword>
<feature type="transmembrane region" description="Helical" evidence="3">
    <location>
        <begin position="190"/>
        <end position="212"/>
    </location>
</feature>
<feature type="non-terminal residue" evidence="5">
    <location>
        <position position="266"/>
    </location>
</feature>
<accession>A0A382IE23</accession>
<protein>
    <recommendedName>
        <fullName evidence="4">HMA domain-containing protein</fullName>
    </recommendedName>
</protein>
<dbReference type="PROSITE" id="PS50846">
    <property type="entry name" value="HMA_2"/>
    <property type="match status" value="1"/>
</dbReference>
<dbReference type="PROSITE" id="PS01047">
    <property type="entry name" value="HMA_1"/>
    <property type="match status" value="1"/>
</dbReference>
<dbReference type="Gene3D" id="3.30.70.100">
    <property type="match status" value="1"/>
</dbReference>
<feature type="non-terminal residue" evidence="5">
    <location>
        <position position="1"/>
    </location>
</feature>
<dbReference type="FunFam" id="3.30.70.100:FF:000005">
    <property type="entry name" value="Copper-exporting P-type ATPase A"/>
    <property type="match status" value="1"/>
</dbReference>
<dbReference type="GO" id="GO:0016020">
    <property type="term" value="C:membrane"/>
    <property type="evidence" value="ECO:0007669"/>
    <property type="project" value="TreeGrafter"/>
</dbReference>
<dbReference type="GO" id="GO:0043682">
    <property type="term" value="F:P-type divalent copper transporter activity"/>
    <property type="evidence" value="ECO:0007669"/>
    <property type="project" value="TreeGrafter"/>
</dbReference>
<evidence type="ECO:0000259" key="4">
    <source>
        <dbReference type="PROSITE" id="PS50846"/>
    </source>
</evidence>
<name>A0A382IE23_9ZZZZ</name>
<organism evidence="5">
    <name type="scientific">marine metagenome</name>
    <dbReference type="NCBI Taxonomy" id="408172"/>
    <lineage>
        <taxon>unclassified sequences</taxon>
        <taxon>metagenomes</taxon>
        <taxon>ecological metagenomes</taxon>
    </lineage>
</organism>
<dbReference type="GO" id="GO:0005507">
    <property type="term" value="F:copper ion binding"/>
    <property type="evidence" value="ECO:0007669"/>
    <property type="project" value="TreeGrafter"/>
</dbReference>
<dbReference type="GO" id="GO:0055070">
    <property type="term" value="P:copper ion homeostasis"/>
    <property type="evidence" value="ECO:0007669"/>
    <property type="project" value="TreeGrafter"/>
</dbReference>
<dbReference type="PANTHER" id="PTHR43520">
    <property type="entry name" value="ATP7, ISOFORM B"/>
    <property type="match status" value="1"/>
</dbReference>